<dbReference type="RefSeq" id="WP_378107705.1">
    <property type="nucleotide sequence ID" value="NZ_JBHSUP010000026.1"/>
</dbReference>
<dbReference type="EMBL" id="JBHTAI010000001">
    <property type="protein sequence ID" value="MFC7146936.1"/>
    <property type="molecule type" value="Genomic_DNA"/>
</dbReference>
<protein>
    <submittedName>
        <fullName evidence="1">Uncharacterized protein</fullName>
    </submittedName>
</protein>
<name>A0ABW2F1Q7_9BACL</name>
<evidence type="ECO:0000313" key="2">
    <source>
        <dbReference type="Proteomes" id="UP001596378"/>
    </source>
</evidence>
<proteinExistence type="predicted"/>
<reference evidence="2" key="1">
    <citation type="journal article" date="2019" name="Int. J. Syst. Evol. Microbiol.">
        <title>The Global Catalogue of Microorganisms (GCM) 10K type strain sequencing project: providing services to taxonomists for standard genome sequencing and annotation.</title>
        <authorList>
            <consortium name="The Broad Institute Genomics Platform"/>
            <consortium name="The Broad Institute Genome Sequencing Center for Infectious Disease"/>
            <person name="Wu L."/>
            <person name="Ma J."/>
        </authorList>
    </citation>
    <scope>NUCLEOTIDE SEQUENCE [LARGE SCALE GENOMIC DNA]</scope>
    <source>
        <strain evidence="2">KCTC 12907</strain>
    </source>
</reference>
<dbReference type="Proteomes" id="UP001596378">
    <property type="component" value="Unassembled WGS sequence"/>
</dbReference>
<sequence length="92" mass="10172">MAAAPSSRRGAQRWEERIAVLRKLEGYGYSIAYYVLGCEDLAAEATRAALLKAGCDREIGAMPAEAQREKFARLAMSAAIAVRRERLLRQAE</sequence>
<comment type="caution">
    <text evidence="1">The sequence shown here is derived from an EMBL/GenBank/DDBJ whole genome shotgun (WGS) entry which is preliminary data.</text>
</comment>
<organism evidence="1 2">
    <name type="scientific">Cohnella cellulosilytica</name>
    <dbReference type="NCBI Taxonomy" id="986710"/>
    <lineage>
        <taxon>Bacteria</taxon>
        <taxon>Bacillati</taxon>
        <taxon>Bacillota</taxon>
        <taxon>Bacilli</taxon>
        <taxon>Bacillales</taxon>
        <taxon>Paenibacillaceae</taxon>
        <taxon>Cohnella</taxon>
    </lineage>
</organism>
<evidence type="ECO:0000313" key="1">
    <source>
        <dbReference type="EMBL" id="MFC7146936.1"/>
    </source>
</evidence>
<accession>A0ABW2F1Q7</accession>
<gene>
    <name evidence="1" type="ORF">ACFQMJ_00200</name>
</gene>
<keyword evidence="2" id="KW-1185">Reference proteome</keyword>